<evidence type="ECO:0000313" key="8">
    <source>
        <dbReference type="EMBL" id="SMP65565.1"/>
    </source>
</evidence>
<evidence type="ECO:0000256" key="4">
    <source>
        <dbReference type="ARBA" id="ARBA00023172"/>
    </source>
</evidence>
<dbReference type="InterPro" id="IPR011010">
    <property type="entry name" value="DNA_brk_join_enz"/>
</dbReference>
<accession>A0ABY1QAW4</accession>
<name>A0ABY1QAW4_9BACT</name>
<feature type="domain" description="Core-binding (CB)" evidence="7">
    <location>
        <begin position="75"/>
        <end position="157"/>
    </location>
</feature>
<organism evidence="8 9">
    <name type="scientific">Neorhodopirellula lusitana</name>
    <dbReference type="NCBI Taxonomy" id="445327"/>
    <lineage>
        <taxon>Bacteria</taxon>
        <taxon>Pseudomonadati</taxon>
        <taxon>Planctomycetota</taxon>
        <taxon>Planctomycetia</taxon>
        <taxon>Pirellulales</taxon>
        <taxon>Pirellulaceae</taxon>
        <taxon>Neorhodopirellula</taxon>
    </lineage>
</organism>
<dbReference type="InterPro" id="IPR044068">
    <property type="entry name" value="CB"/>
</dbReference>
<dbReference type="PROSITE" id="PS51900">
    <property type="entry name" value="CB"/>
    <property type="match status" value="1"/>
</dbReference>
<dbReference type="SUPFAM" id="SSF56349">
    <property type="entry name" value="DNA breaking-rejoining enzymes"/>
    <property type="match status" value="1"/>
</dbReference>
<reference evidence="8 9" key="1">
    <citation type="submission" date="2017-05" db="EMBL/GenBank/DDBJ databases">
        <authorList>
            <person name="Varghese N."/>
            <person name="Submissions S."/>
        </authorList>
    </citation>
    <scope>NUCLEOTIDE SEQUENCE [LARGE SCALE GENOMIC DNA]</scope>
    <source>
        <strain evidence="8 9">DSM 25457</strain>
    </source>
</reference>
<keyword evidence="3 5" id="KW-0238">DNA-binding</keyword>
<evidence type="ECO:0000256" key="5">
    <source>
        <dbReference type="PROSITE-ProRule" id="PRU01248"/>
    </source>
</evidence>
<keyword evidence="2" id="KW-0229">DNA integration</keyword>
<dbReference type="InterPro" id="IPR002104">
    <property type="entry name" value="Integrase_catalytic"/>
</dbReference>
<evidence type="ECO:0000256" key="2">
    <source>
        <dbReference type="ARBA" id="ARBA00022908"/>
    </source>
</evidence>
<dbReference type="PANTHER" id="PTHR30349">
    <property type="entry name" value="PHAGE INTEGRASE-RELATED"/>
    <property type="match status" value="1"/>
</dbReference>
<dbReference type="Gene3D" id="1.10.150.130">
    <property type="match status" value="1"/>
</dbReference>
<evidence type="ECO:0000256" key="3">
    <source>
        <dbReference type="ARBA" id="ARBA00023125"/>
    </source>
</evidence>
<dbReference type="InterPro" id="IPR050090">
    <property type="entry name" value="Tyrosine_recombinase_XerCD"/>
</dbReference>
<dbReference type="EMBL" id="FXUG01000009">
    <property type="protein sequence ID" value="SMP65565.1"/>
    <property type="molecule type" value="Genomic_DNA"/>
</dbReference>
<proteinExistence type="inferred from homology"/>
<dbReference type="Gene3D" id="1.10.443.10">
    <property type="entry name" value="Intergrase catalytic core"/>
    <property type="match status" value="1"/>
</dbReference>
<evidence type="ECO:0000259" key="7">
    <source>
        <dbReference type="PROSITE" id="PS51900"/>
    </source>
</evidence>
<evidence type="ECO:0000313" key="9">
    <source>
        <dbReference type="Proteomes" id="UP001158067"/>
    </source>
</evidence>
<feature type="domain" description="Tyr recombinase" evidence="6">
    <location>
        <begin position="181"/>
        <end position="390"/>
    </location>
</feature>
<dbReference type="PANTHER" id="PTHR30349:SF64">
    <property type="entry name" value="PROPHAGE INTEGRASE INTD-RELATED"/>
    <property type="match status" value="1"/>
</dbReference>
<dbReference type="InterPro" id="IPR010998">
    <property type="entry name" value="Integrase_recombinase_N"/>
</dbReference>
<comment type="caution">
    <text evidence="8">The sequence shown here is derived from an EMBL/GenBank/DDBJ whole genome shotgun (WGS) entry which is preliminary data.</text>
</comment>
<comment type="similarity">
    <text evidence="1">Belongs to the 'phage' integrase family.</text>
</comment>
<keyword evidence="4" id="KW-0233">DNA recombination</keyword>
<keyword evidence="9" id="KW-1185">Reference proteome</keyword>
<gene>
    <name evidence="8" type="ORF">SAMN06265222_10992</name>
</gene>
<protein>
    <submittedName>
        <fullName evidence="8">Site-specific recombinase XerD</fullName>
    </submittedName>
</protein>
<evidence type="ECO:0000256" key="1">
    <source>
        <dbReference type="ARBA" id="ARBA00008857"/>
    </source>
</evidence>
<evidence type="ECO:0000259" key="6">
    <source>
        <dbReference type="PROSITE" id="PS51898"/>
    </source>
</evidence>
<dbReference type="InterPro" id="IPR013762">
    <property type="entry name" value="Integrase-like_cat_sf"/>
</dbReference>
<dbReference type="Pfam" id="PF00589">
    <property type="entry name" value="Phage_integrase"/>
    <property type="match status" value="1"/>
</dbReference>
<dbReference type="PROSITE" id="PS51898">
    <property type="entry name" value="TYR_RECOMBINASE"/>
    <property type="match status" value="1"/>
</dbReference>
<dbReference type="Proteomes" id="UP001158067">
    <property type="component" value="Unassembled WGS sequence"/>
</dbReference>
<sequence length="497" mass="54555">MASLYKRSTAKGSPWYCSYTETLPGGRKRKVRVSTGTPDKASAQQILTKLQSDAAVRSHGLVDLLADRIGKESSKPIAEHLRAFKDKLTASGRSEDHIDRTANHVTEFVAFSGCVSVADFTADRGNRWAASLIQGGMAGRTIHARLTSLKAFSKWLVEHDKLIRDPFTSIRKPNPNADRKRERRMLLPDEWSWLMRAVHSIEDVKGCDSQNRQLLYRTAVQTGLRSNELRSLRRGSFHLGDASPYVKVESRSTKNKQVARQYVDESLADDLRKHLAAKTPKAPAFTLPSEYDMADMLRADLATARALWLRDSKDADERAEREETLFLTPDNEAGETLDFHALRHTCGAWLAMRGVQPKIIQTVMRHCSITLTLDTYGHLIAGAEAEAVVANADMTAIPGILAATGTNGACVPFVSQQNASRCVPGAKGCDDKPATIRLASDHNQQETPQNTGLNAASCGVVRRDANTQGGTRTRKAVFGRGILNPLCLPIPPPGQVP</sequence>